<dbReference type="Pfam" id="PF02518">
    <property type="entry name" value="HATPase_c"/>
    <property type="match status" value="1"/>
</dbReference>
<evidence type="ECO:0000256" key="4">
    <source>
        <dbReference type="ARBA" id="ARBA00022679"/>
    </source>
</evidence>
<keyword evidence="6" id="KW-0418">Kinase</keyword>
<keyword evidence="4 12" id="KW-0808">Transferase</keyword>
<dbReference type="InterPro" id="IPR035965">
    <property type="entry name" value="PAS-like_dom_sf"/>
</dbReference>
<evidence type="ECO:0000256" key="1">
    <source>
        <dbReference type="ARBA" id="ARBA00000085"/>
    </source>
</evidence>
<dbReference type="PRINTS" id="PR00344">
    <property type="entry name" value="BCTRLSENSOR"/>
</dbReference>
<evidence type="ECO:0000256" key="2">
    <source>
        <dbReference type="ARBA" id="ARBA00012438"/>
    </source>
</evidence>
<keyword evidence="7" id="KW-0067">ATP-binding</keyword>
<dbReference type="Gene3D" id="3.30.450.20">
    <property type="entry name" value="PAS domain"/>
    <property type="match status" value="1"/>
</dbReference>
<sequence>MLEPAPFTVLVVDDDPDTRANLRDILDLDRYPVVEAASVADALARDDWSRYGAVVLDRQLPDGTAEDLLPHLRRLAPDAAVVIVTGFDDLHGAVAAFRLGAADYVLKPVNADELRTRFGRLVEARRYRDALRESQEFARAVLDSLSAHIAVLDRAGAVVAVNAAWDAFARERQGDPDRCGVGANYLEVCRRASGPFAEEAPVVAAGIRDVLAGVLPRFVLEYPCDFVDQKMWFAMIVTPLGPDRRGVVVSHLDISDRKRAEEDLRAKSEELRATTQQLWQAARLAGVGELAASLAHELNNPLATVHLRVEGLLAKTPPGDPRRRPLEVVDQEVTRMAGLVGNLLGFSRAGRDQVSTVDVCEEVTRTAELAAQHLRKRQIRFQPEFTPAGQVIYADRQQLRQVFLNLFTNAADAMPSGGRLTVRVAPGTLPGGRAAVVVDVADTGSGIPPEHLTRVLDPFFTTKEEGKGTGLGLAICRRIVEQHNGALEIDSRVGAGTTVRVTLPVRPDTNVAPLRPA</sequence>
<dbReference type="InterPro" id="IPR036097">
    <property type="entry name" value="HisK_dim/P_sf"/>
</dbReference>
<evidence type="ECO:0000259" key="10">
    <source>
        <dbReference type="PROSITE" id="PS50109"/>
    </source>
</evidence>
<keyword evidence="8" id="KW-0902">Two-component regulatory system</keyword>
<dbReference type="SMART" id="SM00388">
    <property type="entry name" value="HisKA"/>
    <property type="match status" value="1"/>
</dbReference>
<evidence type="ECO:0000313" key="12">
    <source>
        <dbReference type="EMBL" id="QDU23864.1"/>
    </source>
</evidence>
<dbReference type="InterPro" id="IPR003661">
    <property type="entry name" value="HisK_dim/P_dom"/>
</dbReference>
<feature type="modified residue" description="4-aspartylphosphate" evidence="9">
    <location>
        <position position="57"/>
    </location>
</feature>
<protein>
    <recommendedName>
        <fullName evidence="2">histidine kinase</fullName>
        <ecNumber evidence="2">2.7.13.3</ecNumber>
    </recommendedName>
</protein>
<evidence type="ECO:0000313" key="13">
    <source>
        <dbReference type="Proteomes" id="UP000319576"/>
    </source>
</evidence>
<dbReference type="OrthoDB" id="236031at2"/>
<gene>
    <name evidence="12" type="primary">zraS_9</name>
    <name evidence="12" type="ORF">ETAA1_58740</name>
</gene>
<reference evidence="12 13" key="1">
    <citation type="submission" date="2019-02" db="EMBL/GenBank/DDBJ databases">
        <title>Deep-cultivation of Planctomycetes and their phenomic and genomic characterization uncovers novel biology.</title>
        <authorList>
            <person name="Wiegand S."/>
            <person name="Jogler M."/>
            <person name="Boedeker C."/>
            <person name="Pinto D."/>
            <person name="Vollmers J."/>
            <person name="Rivas-Marin E."/>
            <person name="Kohn T."/>
            <person name="Peeters S.H."/>
            <person name="Heuer A."/>
            <person name="Rast P."/>
            <person name="Oberbeckmann S."/>
            <person name="Bunk B."/>
            <person name="Jeske O."/>
            <person name="Meyerdierks A."/>
            <person name="Storesund J.E."/>
            <person name="Kallscheuer N."/>
            <person name="Luecker S."/>
            <person name="Lage O.M."/>
            <person name="Pohl T."/>
            <person name="Merkel B.J."/>
            <person name="Hornburger P."/>
            <person name="Mueller R.-W."/>
            <person name="Bruemmer F."/>
            <person name="Labrenz M."/>
            <person name="Spormann A.M."/>
            <person name="Op den Camp H."/>
            <person name="Overmann J."/>
            <person name="Amann R."/>
            <person name="Jetten M.S.M."/>
            <person name="Mascher T."/>
            <person name="Medema M.H."/>
            <person name="Devos D.P."/>
            <person name="Kaster A.-K."/>
            <person name="Ovreas L."/>
            <person name="Rohde M."/>
            <person name="Galperin M.Y."/>
            <person name="Jogler C."/>
        </authorList>
    </citation>
    <scope>NUCLEOTIDE SEQUENCE [LARGE SCALE GENOMIC DNA]</scope>
    <source>
        <strain evidence="12 13">ETA_A1</strain>
    </source>
</reference>
<evidence type="ECO:0000256" key="7">
    <source>
        <dbReference type="ARBA" id="ARBA00022840"/>
    </source>
</evidence>
<dbReference type="SUPFAM" id="SSF55874">
    <property type="entry name" value="ATPase domain of HSP90 chaperone/DNA topoisomerase II/histidine kinase"/>
    <property type="match status" value="1"/>
</dbReference>
<feature type="domain" description="Histidine kinase" evidence="10">
    <location>
        <begin position="293"/>
        <end position="507"/>
    </location>
</feature>
<organism evidence="12 13">
    <name type="scientific">Urbifossiella limnaea</name>
    <dbReference type="NCBI Taxonomy" id="2528023"/>
    <lineage>
        <taxon>Bacteria</taxon>
        <taxon>Pseudomonadati</taxon>
        <taxon>Planctomycetota</taxon>
        <taxon>Planctomycetia</taxon>
        <taxon>Gemmatales</taxon>
        <taxon>Gemmataceae</taxon>
        <taxon>Urbifossiella</taxon>
    </lineage>
</organism>
<comment type="catalytic activity">
    <reaction evidence="1">
        <text>ATP + protein L-histidine = ADP + protein N-phospho-L-histidine.</text>
        <dbReference type="EC" id="2.7.13.3"/>
    </reaction>
</comment>
<dbReference type="Gene3D" id="3.30.565.10">
    <property type="entry name" value="Histidine kinase-like ATPase, C-terminal domain"/>
    <property type="match status" value="1"/>
</dbReference>
<keyword evidence="13" id="KW-1185">Reference proteome</keyword>
<feature type="domain" description="Response regulatory" evidence="11">
    <location>
        <begin position="8"/>
        <end position="122"/>
    </location>
</feature>
<name>A0A517Y2A6_9BACT</name>
<dbReference type="GO" id="GO:0000155">
    <property type="term" value="F:phosphorelay sensor kinase activity"/>
    <property type="evidence" value="ECO:0007669"/>
    <property type="project" value="InterPro"/>
</dbReference>
<accession>A0A517Y2A6</accession>
<proteinExistence type="predicted"/>
<evidence type="ECO:0000256" key="3">
    <source>
        <dbReference type="ARBA" id="ARBA00022553"/>
    </source>
</evidence>
<dbReference type="Pfam" id="PF00072">
    <property type="entry name" value="Response_reg"/>
    <property type="match status" value="1"/>
</dbReference>
<dbReference type="EMBL" id="CP036273">
    <property type="protein sequence ID" value="QDU23864.1"/>
    <property type="molecule type" value="Genomic_DNA"/>
</dbReference>
<evidence type="ECO:0000256" key="5">
    <source>
        <dbReference type="ARBA" id="ARBA00022741"/>
    </source>
</evidence>
<dbReference type="PANTHER" id="PTHR43065:SF10">
    <property type="entry name" value="PEROXIDE STRESS-ACTIVATED HISTIDINE KINASE MAK3"/>
    <property type="match status" value="1"/>
</dbReference>
<dbReference type="CDD" id="cd00156">
    <property type="entry name" value="REC"/>
    <property type="match status" value="1"/>
</dbReference>
<dbReference type="AlphaFoldDB" id="A0A517Y2A6"/>
<dbReference type="Pfam" id="PF00512">
    <property type="entry name" value="HisKA"/>
    <property type="match status" value="1"/>
</dbReference>
<dbReference type="EC" id="2.7.13.3" evidence="2"/>
<dbReference type="RefSeq" id="WP_145244076.1">
    <property type="nucleotide sequence ID" value="NZ_CP036273.1"/>
</dbReference>
<dbReference type="SUPFAM" id="SSF52172">
    <property type="entry name" value="CheY-like"/>
    <property type="match status" value="1"/>
</dbReference>
<keyword evidence="3 9" id="KW-0597">Phosphoprotein</keyword>
<dbReference type="SMART" id="SM00387">
    <property type="entry name" value="HATPase_c"/>
    <property type="match status" value="1"/>
</dbReference>
<dbReference type="Proteomes" id="UP000319576">
    <property type="component" value="Chromosome"/>
</dbReference>
<dbReference type="InterPro" id="IPR005467">
    <property type="entry name" value="His_kinase_dom"/>
</dbReference>
<dbReference type="Gene3D" id="3.40.50.2300">
    <property type="match status" value="1"/>
</dbReference>
<dbReference type="InterPro" id="IPR004358">
    <property type="entry name" value="Sig_transdc_His_kin-like_C"/>
</dbReference>
<evidence type="ECO:0000256" key="8">
    <source>
        <dbReference type="ARBA" id="ARBA00023012"/>
    </source>
</evidence>
<dbReference type="InterPro" id="IPR011006">
    <property type="entry name" value="CheY-like_superfamily"/>
</dbReference>
<evidence type="ECO:0000256" key="9">
    <source>
        <dbReference type="PROSITE-ProRule" id="PRU00169"/>
    </source>
</evidence>
<dbReference type="InterPro" id="IPR003594">
    <property type="entry name" value="HATPase_dom"/>
</dbReference>
<keyword evidence="5" id="KW-0547">Nucleotide-binding</keyword>
<dbReference type="SMART" id="SM00448">
    <property type="entry name" value="REC"/>
    <property type="match status" value="1"/>
</dbReference>
<dbReference type="KEGG" id="uli:ETAA1_58740"/>
<dbReference type="PROSITE" id="PS50109">
    <property type="entry name" value="HIS_KIN"/>
    <property type="match status" value="1"/>
</dbReference>
<dbReference type="CDD" id="cd00082">
    <property type="entry name" value="HisKA"/>
    <property type="match status" value="1"/>
</dbReference>
<evidence type="ECO:0000256" key="6">
    <source>
        <dbReference type="ARBA" id="ARBA00022777"/>
    </source>
</evidence>
<dbReference type="SUPFAM" id="SSF55785">
    <property type="entry name" value="PYP-like sensor domain (PAS domain)"/>
    <property type="match status" value="1"/>
</dbReference>
<dbReference type="PANTHER" id="PTHR43065">
    <property type="entry name" value="SENSOR HISTIDINE KINASE"/>
    <property type="match status" value="1"/>
</dbReference>
<dbReference type="GO" id="GO:0005524">
    <property type="term" value="F:ATP binding"/>
    <property type="evidence" value="ECO:0007669"/>
    <property type="project" value="UniProtKB-KW"/>
</dbReference>
<evidence type="ECO:0000259" key="11">
    <source>
        <dbReference type="PROSITE" id="PS50110"/>
    </source>
</evidence>
<dbReference type="InterPro" id="IPR036890">
    <property type="entry name" value="HATPase_C_sf"/>
</dbReference>
<dbReference type="SUPFAM" id="SSF47384">
    <property type="entry name" value="Homodimeric domain of signal transducing histidine kinase"/>
    <property type="match status" value="1"/>
</dbReference>
<dbReference type="InterPro" id="IPR001789">
    <property type="entry name" value="Sig_transdc_resp-reg_receiver"/>
</dbReference>
<dbReference type="PROSITE" id="PS50110">
    <property type="entry name" value="RESPONSE_REGULATORY"/>
    <property type="match status" value="1"/>
</dbReference>
<dbReference type="Gene3D" id="1.10.287.130">
    <property type="match status" value="1"/>
</dbReference>